<dbReference type="InterPro" id="IPR033985">
    <property type="entry name" value="SusD-like_N"/>
</dbReference>
<keyword evidence="10" id="KW-1185">Reference proteome</keyword>
<dbReference type="InterPro" id="IPR012944">
    <property type="entry name" value="SusD_RagB_dom"/>
</dbReference>
<feature type="compositionally biased region" description="Basic and acidic residues" evidence="6">
    <location>
        <begin position="477"/>
        <end position="488"/>
    </location>
</feature>
<dbReference type="PROSITE" id="PS51257">
    <property type="entry name" value="PROKAR_LIPOPROTEIN"/>
    <property type="match status" value="1"/>
</dbReference>
<evidence type="ECO:0000313" key="9">
    <source>
        <dbReference type="EMBL" id="MBC5622330.1"/>
    </source>
</evidence>
<gene>
    <name evidence="9" type="ORF">H8S64_14615</name>
</gene>
<dbReference type="Proteomes" id="UP000646484">
    <property type="component" value="Unassembled WGS sequence"/>
</dbReference>
<evidence type="ECO:0000256" key="5">
    <source>
        <dbReference type="ARBA" id="ARBA00023237"/>
    </source>
</evidence>
<reference evidence="9 10" key="1">
    <citation type="submission" date="2020-08" db="EMBL/GenBank/DDBJ databases">
        <title>Genome public.</title>
        <authorList>
            <person name="Liu C."/>
            <person name="Sun Q."/>
        </authorList>
    </citation>
    <scope>NUCLEOTIDE SEQUENCE [LARGE SCALE GENOMIC DNA]</scope>
    <source>
        <strain evidence="9 10">NSJ-56</strain>
    </source>
</reference>
<dbReference type="Gene3D" id="1.25.40.390">
    <property type="match status" value="1"/>
</dbReference>
<dbReference type="RefSeq" id="WP_186976971.1">
    <property type="nucleotide sequence ID" value="NZ_JACOOH010000006.1"/>
</dbReference>
<dbReference type="SUPFAM" id="SSF48452">
    <property type="entry name" value="TPR-like"/>
    <property type="match status" value="1"/>
</dbReference>
<comment type="caution">
    <text evidence="9">The sequence shown here is derived from an EMBL/GenBank/DDBJ whole genome shotgun (WGS) entry which is preliminary data.</text>
</comment>
<accession>A0ABR7D494</accession>
<evidence type="ECO:0000259" key="7">
    <source>
        <dbReference type="Pfam" id="PF07980"/>
    </source>
</evidence>
<dbReference type="Pfam" id="PF07980">
    <property type="entry name" value="SusD_RagB"/>
    <property type="match status" value="1"/>
</dbReference>
<dbReference type="Pfam" id="PF14322">
    <property type="entry name" value="SusD-like_3"/>
    <property type="match status" value="1"/>
</dbReference>
<evidence type="ECO:0000256" key="6">
    <source>
        <dbReference type="SAM" id="MobiDB-lite"/>
    </source>
</evidence>
<comment type="subcellular location">
    <subcellularLocation>
        <location evidence="1">Cell outer membrane</location>
    </subcellularLocation>
</comment>
<evidence type="ECO:0000256" key="4">
    <source>
        <dbReference type="ARBA" id="ARBA00023136"/>
    </source>
</evidence>
<dbReference type="EMBL" id="JACOOH010000006">
    <property type="protein sequence ID" value="MBC5622330.1"/>
    <property type="molecule type" value="Genomic_DNA"/>
</dbReference>
<evidence type="ECO:0000256" key="1">
    <source>
        <dbReference type="ARBA" id="ARBA00004442"/>
    </source>
</evidence>
<evidence type="ECO:0000256" key="3">
    <source>
        <dbReference type="ARBA" id="ARBA00022729"/>
    </source>
</evidence>
<name>A0ABR7D494_9BACT</name>
<sequence length="488" mass="55865">MKTGILYISLIIVLVLTSCHDFLTKYPKDTVYPSCTDDFHELLIGDGYLSGPTRWDIGKWLNLMDDDVEYTRTVTAVSTSTQLYLKFYNWEANPDAEPTWSNLYKHILCLNTILSEIDDFKDEKGDGYRRIKGESHFLRAGYYFFLTNIYAKPYSKATANRELGIPLKLTAKIEDRNFTRNTLQECYDQMISDLQNATVCLKGIDQPTTFRASAEAAHLLLSRLYLYMGEWDKCVEHCDSVMKKTKYHLLDYNTVTAGKALSATSPETIFTNGGNSYGGSNELYMYMYRSFFRVRDEFLKLYAQGDLRNKLFFKSGNFGGARYNYPNKQASSAGGEYSDTFGLRLSEAYLNKAEALAILGKEAEAIELLKALRAKRFADKNGGEITQSGEDLVNFIRTERRLEFTFEGHRWFDLRRYAVSPKYPSETSIRHPYYEDGSAVTLSDMVLGKYSEEPSGWTLLIPEDEITENQGALLQNEGRKDRQPESKE</sequence>
<dbReference type="CDD" id="cd08977">
    <property type="entry name" value="SusD"/>
    <property type="match status" value="1"/>
</dbReference>
<feature type="domain" description="RagB/SusD" evidence="7">
    <location>
        <begin position="328"/>
        <end position="478"/>
    </location>
</feature>
<feature type="domain" description="SusD-like N-terminal" evidence="8">
    <location>
        <begin position="74"/>
        <end position="226"/>
    </location>
</feature>
<feature type="region of interest" description="Disordered" evidence="6">
    <location>
        <begin position="468"/>
        <end position="488"/>
    </location>
</feature>
<evidence type="ECO:0000256" key="2">
    <source>
        <dbReference type="ARBA" id="ARBA00006275"/>
    </source>
</evidence>
<keyword evidence="5" id="KW-0998">Cell outer membrane</keyword>
<organism evidence="9 10">
    <name type="scientific">Butyricimonas hominis</name>
    <dbReference type="NCBI Taxonomy" id="2763032"/>
    <lineage>
        <taxon>Bacteria</taxon>
        <taxon>Pseudomonadati</taxon>
        <taxon>Bacteroidota</taxon>
        <taxon>Bacteroidia</taxon>
        <taxon>Bacteroidales</taxon>
        <taxon>Odoribacteraceae</taxon>
        <taxon>Butyricimonas</taxon>
    </lineage>
</organism>
<keyword evidence="4" id="KW-0472">Membrane</keyword>
<evidence type="ECO:0000259" key="8">
    <source>
        <dbReference type="Pfam" id="PF14322"/>
    </source>
</evidence>
<dbReference type="InterPro" id="IPR011990">
    <property type="entry name" value="TPR-like_helical_dom_sf"/>
</dbReference>
<protein>
    <submittedName>
        <fullName evidence="9">RagB/SusD family nutrient uptake outer membrane protein</fullName>
    </submittedName>
</protein>
<evidence type="ECO:0000313" key="10">
    <source>
        <dbReference type="Proteomes" id="UP000646484"/>
    </source>
</evidence>
<keyword evidence="3" id="KW-0732">Signal</keyword>
<proteinExistence type="inferred from homology"/>
<comment type="similarity">
    <text evidence="2">Belongs to the SusD family.</text>
</comment>